<dbReference type="AlphaFoldDB" id="A0A841JMW5"/>
<comment type="caution">
    <text evidence="4">The sequence shown here is derived from an EMBL/GenBank/DDBJ whole genome shotgun (WGS) entry which is preliminary data.</text>
</comment>
<organism evidence="4 5">
    <name type="scientific">Silvibacterium bohemicum</name>
    <dbReference type="NCBI Taxonomy" id="1577686"/>
    <lineage>
        <taxon>Bacteria</taxon>
        <taxon>Pseudomonadati</taxon>
        <taxon>Acidobacteriota</taxon>
        <taxon>Terriglobia</taxon>
        <taxon>Terriglobales</taxon>
        <taxon>Acidobacteriaceae</taxon>
        <taxon>Silvibacterium</taxon>
    </lineage>
</organism>
<evidence type="ECO:0000256" key="1">
    <source>
        <dbReference type="ARBA" id="ARBA00010690"/>
    </source>
</evidence>
<dbReference type="GO" id="GO:0005886">
    <property type="term" value="C:plasma membrane"/>
    <property type="evidence" value="ECO:0007669"/>
    <property type="project" value="TreeGrafter"/>
</dbReference>
<feature type="compositionally biased region" description="Basic and acidic residues" evidence="2">
    <location>
        <begin position="1"/>
        <end position="18"/>
    </location>
</feature>
<name>A0A841JMW5_9BACT</name>
<dbReference type="EMBL" id="JACHEK010000001">
    <property type="protein sequence ID" value="MBB6142583.1"/>
    <property type="molecule type" value="Genomic_DNA"/>
</dbReference>
<proteinExistence type="inferred from homology"/>
<sequence>MADKTEKPTAKKLREARNKGQISKSTDLTQAVLFLVSGAMLSGWGPGLVEQLKKFMIESFDAKLLSGPLDGLLFAHRIGNAGMQFLLLIMPFLAVIMIAAIAVNFAQTQGLIFSPEALSPKFSKLNPIASLQSMFLKPKTYIELAKTLLKFVIIFWLAYSTVKPDLRDLIVSSRISLERVASFVPILLFALFFKVGGAFLIFGAADFAIQKKLYMKELMMSKEEIKQEYKEQEGDPHVKHERKHLQMKMLQQAAPNRVPQAKVVVVNPTHIAVALEYDELTMNAPRMVAKGQMQLAKKIIDIAKMHQVPVVRNIPLARSLFTLDLDEEVPEDLYNAVAEILNFVAKLEETNEGR</sequence>
<dbReference type="SUPFAM" id="SSF160544">
    <property type="entry name" value="EscU C-terminal domain-like"/>
    <property type="match status" value="1"/>
</dbReference>
<dbReference type="InterPro" id="IPR006135">
    <property type="entry name" value="T3SS_substrate_exporter"/>
</dbReference>
<evidence type="ECO:0000256" key="3">
    <source>
        <dbReference type="SAM" id="Phobius"/>
    </source>
</evidence>
<feature type="region of interest" description="Disordered" evidence="2">
    <location>
        <begin position="1"/>
        <end position="22"/>
    </location>
</feature>
<keyword evidence="4" id="KW-0969">Cilium</keyword>
<feature type="transmembrane region" description="Helical" evidence="3">
    <location>
        <begin position="182"/>
        <end position="209"/>
    </location>
</feature>
<dbReference type="PANTHER" id="PTHR30531">
    <property type="entry name" value="FLAGELLAR BIOSYNTHETIC PROTEIN FLHB"/>
    <property type="match status" value="1"/>
</dbReference>
<dbReference type="GO" id="GO:0009306">
    <property type="term" value="P:protein secretion"/>
    <property type="evidence" value="ECO:0007669"/>
    <property type="project" value="InterPro"/>
</dbReference>
<dbReference type="PRINTS" id="PR00950">
    <property type="entry name" value="TYPE3IMSPROT"/>
</dbReference>
<dbReference type="OrthoDB" id="9807950at2"/>
<accession>A0A841JMW5</accession>
<evidence type="ECO:0000313" key="5">
    <source>
        <dbReference type="Proteomes" id="UP000538666"/>
    </source>
</evidence>
<feature type="transmembrane region" description="Helical" evidence="3">
    <location>
        <begin position="85"/>
        <end position="106"/>
    </location>
</feature>
<dbReference type="PANTHER" id="PTHR30531:SF14">
    <property type="entry name" value="SURFACE PRESENTATION OF ANTIGENS PROTEIN SPAS"/>
    <property type="match status" value="1"/>
</dbReference>
<keyword evidence="3" id="KW-1133">Transmembrane helix</keyword>
<dbReference type="Proteomes" id="UP000538666">
    <property type="component" value="Unassembled WGS sequence"/>
</dbReference>
<dbReference type="Gene3D" id="3.40.1690.10">
    <property type="entry name" value="secretion proteins EscU"/>
    <property type="match status" value="1"/>
</dbReference>
<feature type="transmembrane region" description="Helical" evidence="3">
    <location>
        <begin position="144"/>
        <end position="162"/>
    </location>
</feature>
<protein>
    <submittedName>
        <fullName evidence="4">Flagellar biosynthesis protein FlhB</fullName>
    </submittedName>
</protein>
<keyword evidence="3" id="KW-0472">Membrane</keyword>
<dbReference type="InterPro" id="IPR029025">
    <property type="entry name" value="T3SS_substrate_exporter_C"/>
</dbReference>
<evidence type="ECO:0000256" key="2">
    <source>
        <dbReference type="SAM" id="MobiDB-lite"/>
    </source>
</evidence>
<comment type="similarity">
    <text evidence="1">Belongs to the type III secretion exporter family.</text>
</comment>
<keyword evidence="3" id="KW-0812">Transmembrane</keyword>
<reference evidence="4 5" key="1">
    <citation type="submission" date="2020-08" db="EMBL/GenBank/DDBJ databases">
        <title>Genomic Encyclopedia of Type Strains, Phase IV (KMG-IV): sequencing the most valuable type-strain genomes for metagenomic binning, comparative biology and taxonomic classification.</title>
        <authorList>
            <person name="Goeker M."/>
        </authorList>
    </citation>
    <scope>NUCLEOTIDE SEQUENCE [LARGE SCALE GENOMIC DNA]</scope>
    <source>
        <strain evidence="4 5">DSM 103733</strain>
    </source>
</reference>
<gene>
    <name evidence="4" type="ORF">HNQ77_000521</name>
</gene>
<keyword evidence="4" id="KW-0966">Cell projection</keyword>
<dbReference type="RefSeq" id="WP_050057791.1">
    <property type="nucleotide sequence ID" value="NZ_JACHEK010000001.1"/>
</dbReference>
<evidence type="ECO:0000313" key="4">
    <source>
        <dbReference type="EMBL" id="MBB6142583.1"/>
    </source>
</evidence>
<dbReference type="Pfam" id="PF01312">
    <property type="entry name" value="Bac_export_2"/>
    <property type="match status" value="1"/>
</dbReference>
<dbReference type="Gene3D" id="6.10.250.2080">
    <property type="match status" value="1"/>
</dbReference>
<keyword evidence="4" id="KW-0282">Flagellum</keyword>
<keyword evidence="5" id="KW-1185">Reference proteome</keyword>